<dbReference type="HOGENOM" id="CLU_3113070_0_0_2"/>
<evidence type="ECO:0000313" key="2">
    <source>
        <dbReference type="Proteomes" id="UP000005095"/>
    </source>
</evidence>
<dbReference type="OrthoDB" id="111370at2157"/>
<dbReference type="RefSeq" id="WP_004039297.1">
    <property type="nucleotide sequence ID" value="NZ_CM001555.1"/>
</dbReference>
<sequence length="50" mass="6082">MKIKMMMYQDSMDDWYNGEFRECVRNVNLYRAVALKLNAVQKTHLEIRDL</sequence>
<protein>
    <submittedName>
        <fullName evidence="1">Uncharacterized protein</fullName>
    </submittedName>
</protein>
<evidence type="ECO:0000313" key="1">
    <source>
        <dbReference type="EMBL" id="EJG07539.1"/>
    </source>
</evidence>
<gene>
    <name evidence="1" type="ORF">Metli_1591</name>
</gene>
<keyword evidence="2" id="KW-1185">Reference proteome</keyword>
<dbReference type="Proteomes" id="UP000005095">
    <property type="component" value="Chromosome"/>
</dbReference>
<name>J0SA35_9EURY</name>
<organism evidence="1 2">
    <name type="scientific">Methanofollis liminatans DSM 4140</name>
    <dbReference type="NCBI Taxonomy" id="28892"/>
    <lineage>
        <taxon>Archaea</taxon>
        <taxon>Methanobacteriati</taxon>
        <taxon>Methanobacteriota</taxon>
        <taxon>Stenosarchaea group</taxon>
        <taxon>Methanomicrobia</taxon>
        <taxon>Methanomicrobiales</taxon>
        <taxon>Methanomicrobiaceae</taxon>
        <taxon>Methanofollis</taxon>
    </lineage>
</organism>
<reference evidence="1 2" key="1">
    <citation type="submission" date="2011-08" db="EMBL/GenBank/DDBJ databases">
        <title>The complete genome of Methanofollis liminatans DSM 4140.</title>
        <authorList>
            <consortium name="US DOE Joint Genome Institute (JGI-PGF)"/>
            <person name="Lucas S."/>
            <person name="Han J."/>
            <person name="Lapidus A."/>
            <person name="Bruce D."/>
            <person name="Goodwin L."/>
            <person name="Pitluck S."/>
            <person name="Peters L."/>
            <person name="Kyrpides N."/>
            <person name="Mavromatis K."/>
            <person name="Ivanova N."/>
            <person name="Mikhailova N."/>
            <person name="Lu M."/>
            <person name="Detter J.C."/>
            <person name="Tapia R."/>
            <person name="Han C."/>
            <person name="Land M."/>
            <person name="Hauser L."/>
            <person name="Markowitz V."/>
            <person name="Cheng J.-F."/>
            <person name="Hugenholtz P."/>
            <person name="Woyke T."/>
            <person name="Wu D."/>
            <person name="Spring S."/>
            <person name="Schuler E."/>
            <person name="Brambilla E."/>
            <person name="Klenk H.-P."/>
            <person name="Eisen J.A."/>
        </authorList>
    </citation>
    <scope>NUCLEOTIDE SEQUENCE [LARGE SCALE GENOMIC DNA]</scope>
    <source>
        <strain evidence="1 2">DSM 4140</strain>
    </source>
</reference>
<accession>J0SA35</accession>
<dbReference type="EMBL" id="CM001555">
    <property type="protein sequence ID" value="EJG07539.1"/>
    <property type="molecule type" value="Genomic_DNA"/>
</dbReference>
<dbReference type="AlphaFoldDB" id="J0SA35"/>
<proteinExistence type="predicted"/>